<evidence type="ECO:0000313" key="9">
    <source>
        <dbReference type="EMBL" id="CAG9310223.1"/>
    </source>
</evidence>
<accession>A0AAU9IPK4</accession>
<comment type="subcellular location">
    <subcellularLocation>
        <location evidence="1">Cell projection</location>
        <location evidence="1">Cilium</location>
    </subcellularLocation>
    <subcellularLocation>
        <location evidence="2">Cytoplasm</location>
        <location evidence="2">Cytoskeleton</location>
    </subcellularLocation>
</comment>
<evidence type="ECO:0000256" key="7">
    <source>
        <dbReference type="SAM" id="MobiDB-lite"/>
    </source>
</evidence>
<keyword evidence="5" id="KW-0966">Cell projection</keyword>
<comment type="caution">
    <text evidence="9">The sequence shown here is derived from an EMBL/GenBank/DDBJ whole genome shotgun (WGS) entry which is preliminary data.</text>
</comment>
<dbReference type="InterPro" id="IPR052102">
    <property type="entry name" value="Enkurin_domain-protein"/>
</dbReference>
<name>A0AAU9IPK4_9CILI</name>
<dbReference type="GO" id="GO:0005516">
    <property type="term" value="F:calmodulin binding"/>
    <property type="evidence" value="ECO:0007669"/>
    <property type="project" value="TreeGrafter"/>
</dbReference>
<dbReference type="Pfam" id="PF13864">
    <property type="entry name" value="Enkurin"/>
    <property type="match status" value="1"/>
</dbReference>
<dbReference type="Proteomes" id="UP001162131">
    <property type="component" value="Unassembled WGS sequence"/>
</dbReference>
<feature type="coiled-coil region" evidence="6">
    <location>
        <begin position="230"/>
        <end position="257"/>
    </location>
</feature>
<evidence type="ECO:0000256" key="5">
    <source>
        <dbReference type="ARBA" id="ARBA00023273"/>
    </source>
</evidence>
<dbReference type="GO" id="GO:0005856">
    <property type="term" value="C:cytoskeleton"/>
    <property type="evidence" value="ECO:0007669"/>
    <property type="project" value="UniProtKB-SubCell"/>
</dbReference>
<keyword evidence="6" id="KW-0175">Coiled coil</keyword>
<keyword evidence="10" id="KW-1185">Reference proteome</keyword>
<evidence type="ECO:0000256" key="3">
    <source>
        <dbReference type="ARBA" id="ARBA00022490"/>
    </source>
</evidence>
<dbReference type="PROSITE" id="PS51665">
    <property type="entry name" value="ENKURIN"/>
    <property type="match status" value="1"/>
</dbReference>
<feature type="region of interest" description="Disordered" evidence="7">
    <location>
        <begin position="1"/>
        <end position="40"/>
    </location>
</feature>
<feature type="coiled-coil region" evidence="6">
    <location>
        <begin position="164"/>
        <end position="191"/>
    </location>
</feature>
<dbReference type="InterPro" id="IPR027012">
    <property type="entry name" value="Enkurin_dom"/>
</dbReference>
<evidence type="ECO:0000259" key="8">
    <source>
        <dbReference type="PROSITE" id="PS51665"/>
    </source>
</evidence>
<keyword evidence="3" id="KW-0963">Cytoplasm</keyword>
<evidence type="ECO:0000256" key="6">
    <source>
        <dbReference type="SAM" id="Coils"/>
    </source>
</evidence>
<dbReference type="GO" id="GO:0005929">
    <property type="term" value="C:cilium"/>
    <property type="evidence" value="ECO:0007669"/>
    <property type="project" value="UniProtKB-SubCell"/>
</dbReference>
<protein>
    <recommendedName>
        <fullName evidence="8">Enkurin domain-containing protein</fullName>
    </recommendedName>
</protein>
<sequence length="265" mass="30379">MEEESIYNLIPKEYVPPPKPKRYKSKFPPEAPPTSSTFGLKTTSKVLGNVAGDYEHFDGPHRSKSLSASFGKAKGTVKPDPQSFRKKGTGTMKLPEITNKFSYTARDKKPPIPKKDEKPILGLKTDKNFIVANAVEVILKAPKTMPEPTNPLKKKEYGTVPEYLHKIKGDIEEEYSTLRQLKREQEEEQEKQRYLISQEEVKELREGLKKKWEAVNKEYQMITHIRKPDTQGLKRKKENCEKELAQLEKDIAALDRAYVFVDSTA</sequence>
<dbReference type="AlphaFoldDB" id="A0AAU9IPK4"/>
<gene>
    <name evidence="9" type="ORF">BSTOLATCC_MIC1077</name>
</gene>
<feature type="region of interest" description="Disordered" evidence="7">
    <location>
        <begin position="57"/>
        <end position="119"/>
    </location>
</feature>
<evidence type="ECO:0000256" key="4">
    <source>
        <dbReference type="ARBA" id="ARBA00023212"/>
    </source>
</evidence>
<dbReference type="EMBL" id="CAJZBQ010000002">
    <property type="protein sequence ID" value="CAG9310223.1"/>
    <property type="molecule type" value="Genomic_DNA"/>
</dbReference>
<reference evidence="9" key="1">
    <citation type="submission" date="2021-09" db="EMBL/GenBank/DDBJ databases">
        <authorList>
            <consortium name="AG Swart"/>
            <person name="Singh M."/>
            <person name="Singh A."/>
            <person name="Seah K."/>
            <person name="Emmerich C."/>
        </authorList>
    </citation>
    <scope>NUCLEOTIDE SEQUENCE</scope>
    <source>
        <strain evidence="9">ATCC30299</strain>
    </source>
</reference>
<organism evidence="9 10">
    <name type="scientific">Blepharisma stoltei</name>
    <dbReference type="NCBI Taxonomy" id="1481888"/>
    <lineage>
        <taxon>Eukaryota</taxon>
        <taxon>Sar</taxon>
        <taxon>Alveolata</taxon>
        <taxon>Ciliophora</taxon>
        <taxon>Postciliodesmatophora</taxon>
        <taxon>Heterotrichea</taxon>
        <taxon>Heterotrichida</taxon>
        <taxon>Blepharismidae</taxon>
        <taxon>Blepharisma</taxon>
    </lineage>
</organism>
<evidence type="ECO:0000256" key="1">
    <source>
        <dbReference type="ARBA" id="ARBA00004138"/>
    </source>
</evidence>
<feature type="compositionally biased region" description="Basic and acidic residues" evidence="7">
    <location>
        <begin position="105"/>
        <end position="119"/>
    </location>
</feature>
<dbReference type="PANTHER" id="PTHR21490:SF0">
    <property type="entry name" value="ENKURIN"/>
    <property type="match status" value="1"/>
</dbReference>
<evidence type="ECO:0000313" key="10">
    <source>
        <dbReference type="Proteomes" id="UP001162131"/>
    </source>
</evidence>
<dbReference type="PANTHER" id="PTHR21490">
    <property type="entry name" value="ENKURIN-RELATED"/>
    <property type="match status" value="1"/>
</dbReference>
<evidence type="ECO:0000256" key="2">
    <source>
        <dbReference type="ARBA" id="ARBA00004245"/>
    </source>
</evidence>
<proteinExistence type="predicted"/>
<keyword evidence="4" id="KW-0206">Cytoskeleton</keyword>
<feature type="domain" description="Enkurin" evidence="8">
    <location>
        <begin position="168"/>
        <end position="262"/>
    </location>
</feature>